<name>A0ABW3I1D7_9FLAO</name>
<evidence type="ECO:0000313" key="10">
    <source>
        <dbReference type="Proteomes" id="UP001596997"/>
    </source>
</evidence>
<feature type="chain" id="PRO_5046204100" evidence="8">
    <location>
        <begin position="19"/>
        <end position="439"/>
    </location>
</feature>
<keyword evidence="6" id="KW-0472">Membrane</keyword>
<sequence length="439" mass="49167">MKKYIIAITVLAFSFSFAQEKKWSLQECVNYALENNISIKQSILTSQSNEQDIISAKGQKLPSATGSIGHTLSIGNRELFPGQFVDRTDNSTFFSVGFNQTIFNGFRNTNLYKQSKLNLEASNLELARIKDDISLNVVNSYLNILFNKENLAVAQSQYSFSKKQLEQVKELVDAGVQPRGNLLDIEATLANDEQRVIAAENSLALAKLTLSQLLQLPATGFDVRTVEVGSPTEELLYDNSSSIYNVAVENRYEIKSAEKNIEVAKLGTQISKSGYYPTLTAGYNYGTNLFYSNLIDNEASFFDQLNNQKSHRFNVNLSIPIFSRFQNKTSVAKSKIQEENALLNLEQTKLTLQSNIERAFTDARAALKTYSASQKSLASQKLAFENAQERYNIGAMNSFDLDQARNRLVNAEASLINAKYDFVFKTKVLDFYAGKSLIE</sequence>
<evidence type="ECO:0000256" key="2">
    <source>
        <dbReference type="ARBA" id="ARBA00007613"/>
    </source>
</evidence>
<dbReference type="EMBL" id="JBHTJM010000006">
    <property type="protein sequence ID" value="MFD0963618.1"/>
    <property type="molecule type" value="Genomic_DNA"/>
</dbReference>
<dbReference type="PANTHER" id="PTHR30026:SF20">
    <property type="entry name" value="OUTER MEMBRANE PROTEIN TOLC"/>
    <property type="match status" value="1"/>
</dbReference>
<dbReference type="InterPro" id="IPR051906">
    <property type="entry name" value="TolC-like"/>
</dbReference>
<keyword evidence="7" id="KW-0998">Cell outer membrane</keyword>
<dbReference type="InterPro" id="IPR003423">
    <property type="entry name" value="OMP_efflux"/>
</dbReference>
<dbReference type="Proteomes" id="UP001596997">
    <property type="component" value="Unassembled WGS sequence"/>
</dbReference>
<dbReference type="Gene3D" id="1.20.1600.10">
    <property type="entry name" value="Outer membrane efflux proteins (OEP)"/>
    <property type="match status" value="1"/>
</dbReference>
<evidence type="ECO:0000313" key="9">
    <source>
        <dbReference type="EMBL" id="MFD0963618.1"/>
    </source>
</evidence>
<evidence type="ECO:0000256" key="5">
    <source>
        <dbReference type="ARBA" id="ARBA00022692"/>
    </source>
</evidence>
<comment type="similarity">
    <text evidence="2">Belongs to the outer membrane factor (OMF) (TC 1.B.17) family.</text>
</comment>
<proteinExistence type="inferred from homology"/>
<keyword evidence="8" id="KW-0732">Signal</keyword>
<gene>
    <name evidence="9" type="ORF">ACFQ1O_06350</name>
</gene>
<evidence type="ECO:0000256" key="4">
    <source>
        <dbReference type="ARBA" id="ARBA00022452"/>
    </source>
</evidence>
<keyword evidence="10" id="KW-1185">Reference proteome</keyword>
<comment type="caution">
    <text evidence="9">The sequence shown here is derived from an EMBL/GenBank/DDBJ whole genome shotgun (WGS) entry which is preliminary data.</text>
</comment>
<comment type="subcellular location">
    <subcellularLocation>
        <location evidence="1">Cell outer membrane</location>
    </subcellularLocation>
</comment>
<dbReference type="RefSeq" id="WP_377714505.1">
    <property type="nucleotide sequence ID" value="NZ_JBHTJM010000006.1"/>
</dbReference>
<protein>
    <submittedName>
        <fullName evidence="9">TolC family protein</fullName>
    </submittedName>
</protein>
<evidence type="ECO:0000256" key="6">
    <source>
        <dbReference type="ARBA" id="ARBA00023136"/>
    </source>
</evidence>
<keyword evidence="4" id="KW-1134">Transmembrane beta strand</keyword>
<accession>A0ABW3I1D7</accession>
<evidence type="ECO:0000256" key="3">
    <source>
        <dbReference type="ARBA" id="ARBA00022448"/>
    </source>
</evidence>
<feature type="signal peptide" evidence="8">
    <location>
        <begin position="1"/>
        <end position="18"/>
    </location>
</feature>
<evidence type="ECO:0000256" key="1">
    <source>
        <dbReference type="ARBA" id="ARBA00004442"/>
    </source>
</evidence>
<evidence type="ECO:0000256" key="8">
    <source>
        <dbReference type="SAM" id="SignalP"/>
    </source>
</evidence>
<dbReference type="Pfam" id="PF02321">
    <property type="entry name" value="OEP"/>
    <property type="match status" value="2"/>
</dbReference>
<evidence type="ECO:0000256" key="7">
    <source>
        <dbReference type="ARBA" id="ARBA00023237"/>
    </source>
</evidence>
<dbReference type="PANTHER" id="PTHR30026">
    <property type="entry name" value="OUTER MEMBRANE PROTEIN TOLC"/>
    <property type="match status" value="1"/>
</dbReference>
<organism evidence="9 10">
    <name type="scientific">Pseudofulvibacter geojedonensis</name>
    <dbReference type="NCBI Taxonomy" id="1123758"/>
    <lineage>
        <taxon>Bacteria</taxon>
        <taxon>Pseudomonadati</taxon>
        <taxon>Bacteroidota</taxon>
        <taxon>Flavobacteriia</taxon>
        <taxon>Flavobacteriales</taxon>
        <taxon>Flavobacteriaceae</taxon>
        <taxon>Pseudofulvibacter</taxon>
    </lineage>
</organism>
<keyword evidence="3" id="KW-0813">Transport</keyword>
<reference evidence="10" key="1">
    <citation type="journal article" date="2019" name="Int. J. Syst. Evol. Microbiol.">
        <title>The Global Catalogue of Microorganisms (GCM) 10K type strain sequencing project: providing services to taxonomists for standard genome sequencing and annotation.</title>
        <authorList>
            <consortium name="The Broad Institute Genomics Platform"/>
            <consortium name="The Broad Institute Genome Sequencing Center for Infectious Disease"/>
            <person name="Wu L."/>
            <person name="Ma J."/>
        </authorList>
    </citation>
    <scope>NUCLEOTIDE SEQUENCE [LARGE SCALE GENOMIC DNA]</scope>
    <source>
        <strain evidence="10">CCUG 62114</strain>
    </source>
</reference>
<keyword evidence="5" id="KW-0812">Transmembrane</keyword>
<dbReference type="SUPFAM" id="SSF56954">
    <property type="entry name" value="Outer membrane efflux proteins (OEP)"/>
    <property type="match status" value="1"/>
</dbReference>